<organism evidence="1 2">
    <name type="scientific">Clostridium botulinum</name>
    <dbReference type="NCBI Taxonomy" id="1491"/>
    <lineage>
        <taxon>Bacteria</taxon>
        <taxon>Bacillati</taxon>
        <taxon>Bacillota</taxon>
        <taxon>Clostridia</taxon>
        <taxon>Eubacteriales</taxon>
        <taxon>Clostridiaceae</taxon>
        <taxon>Clostridium</taxon>
    </lineage>
</organism>
<comment type="caution">
    <text evidence="1">The sequence shown here is derived from an EMBL/GenBank/DDBJ whole genome shotgun (WGS) entry which is preliminary data.</text>
</comment>
<accession>A0A6B4JR05</accession>
<dbReference type="Proteomes" id="UP000486903">
    <property type="component" value="Unassembled WGS sequence"/>
</dbReference>
<dbReference type="AlphaFoldDB" id="A0A6B4JR05"/>
<protein>
    <recommendedName>
        <fullName evidence="3">Rpn family recombination-promoting nuclease/putative transposase</fullName>
    </recommendedName>
</protein>
<dbReference type="RefSeq" id="WP_003371400.1">
    <property type="nucleotide sequence ID" value="NZ_JACBBA010000001.1"/>
</dbReference>
<proteinExistence type="predicted"/>
<evidence type="ECO:0000313" key="2">
    <source>
        <dbReference type="Proteomes" id="UP000486903"/>
    </source>
</evidence>
<evidence type="ECO:0000313" key="1">
    <source>
        <dbReference type="EMBL" id="NFV26736.1"/>
    </source>
</evidence>
<evidence type="ECO:0008006" key="3">
    <source>
        <dbReference type="Google" id="ProtNLM"/>
    </source>
</evidence>
<name>A0A6B4JR05_CLOBO</name>
<sequence>MESTKSKITLKEVIGMDLAIKKIMNKIEKQESNNELWWKESSLYESANMISKAEKRGEERGKKEKSLEIASKLLLMGLNLQEISYAIGISELELKDLINANVKQ</sequence>
<reference evidence="1 2" key="1">
    <citation type="submission" date="2019-04" db="EMBL/GenBank/DDBJ databases">
        <title>Genome sequencing of Clostridium botulinum Groups I-IV and Clostridium butyricum.</title>
        <authorList>
            <person name="Brunt J."/>
            <person name="Van Vliet A.H.M."/>
            <person name="Stringer S.C."/>
            <person name="Carter A.T."/>
            <person name="Peck M.W."/>
        </authorList>
    </citation>
    <scope>NUCLEOTIDE SEQUENCE [LARGE SCALE GENOMIC DNA]</scope>
    <source>
        <strain evidence="1 2">BL81</strain>
    </source>
</reference>
<gene>
    <name evidence="1" type="ORF">FDG31_11255</name>
</gene>
<dbReference type="EMBL" id="SXFB01000007">
    <property type="protein sequence ID" value="NFV26736.1"/>
    <property type="molecule type" value="Genomic_DNA"/>
</dbReference>